<protein>
    <recommendedName>
        <fullName evidence="10">Protein-export membrane protein SecG</fullName>
    </recommendedName>
</protein>
<evidence type="ECO:0000256" key="8">
    <source>
        <dbReference type="ARBA" id="ARBA00023010"/>
    </source>
</evidence>
<reference evidence="12 13" key="1">
    <citation type="submission" date="2019-03" db="EMBL/GenBank/DDBJ databases">
        <title>San Antonio Military Medical Center submission to MRSN (WRAIR), pending publication.</title>
        <authorList>
            <person name="Blyth D.M."/>
            <person name="Mccarthy S.L."/>
            <person name="Schall S.E."/>
            <person name="Stam J.A."/>
            <person name="Ong A.C."/>
            <person name="Mcgann P.T."/>
        </authorList>
    </citation>
    <scope>NUCLEOTIDE SEQUENCE [LARGE SCALE GENOMIC DNA]</scope>
    <source>
        <strain evidence="12 13">MRSN571793</strain>
    </source>
</reference>
<dbReference type="GO" id="GO:0015450">
    <property type="term" value="F:protein-transporting ATPase activity"/>
    <property type="evidence" value="ECO:0007669"/>
    <property type="project" value="UniProtKB-UniRule"/>
</dbReference>
<dbReference type="NCBIfam" id="TIGR00810">
    <property type="entry name" value="secG"/>
    <property type="match status" value="1"/>
</dbReference>
<evidence type="ECO:0000256" key="7">
    <source>
        <dbReference type="ARBA" id="ARBA00022989"/>
    </source>
</evidence>
<keyword evidence="8 10" id="KW-0811">Translocation</keyword>
<gene>
    <name evidence="12" type="primary">secG</name>
    <name evidence="12" type="ORF">E2605_05510</name>
</gene>
<keyword evidence="5" id="KW-0812">Transmembrane</keyword>
<proteinExistence type="inferred from homology"/>
<feature type="compositionally biased region" description="Low complexity" evidence="11">
    <location>
        <begin position="98"/>
        <end position="111"/>
    </location>
</feature>
<keyword evidence="3 10" id="KW-0813">Transport</keyword>
<name>A0A4Y8L6Z9_9BACT</name>
<feature type="region of interest" description="Disordered" evidence="11">
    <location>
        <begin position="82"/>
        <end position="119"/>
    </location>
</feature>
<dbReference type="Pfam" id="PF03840">
    <property type="entry name" value="SecG"/>
    <property type="match status" value="1"/>
</dbReference>
<dbReference type="InterPro" id="IPR004692">
    <property type="entry name" value="SecG"/>
</dbReference>
<keyword evidence="7" id="KW-1133">Transmembrane helix</keyword>
<dbReference type="PANTHER" id="PTHR34182:SF1">
    <property type="entry name" value="PROTEIN-EXPORT MEMBRANE PROTEIN SECG"/>
    <property type="match status" value="1"/>
</dbReference>
<dbReference type="EMBL" id="SOML01000002">
    <property type="protein sequence ID" value="TFD98077.1"/>
    <property type="molecule type" value="Genomic_DNA"/>
</dbReference>
<keyword evidence="9" id="KW-0472">Membrane</keyword>
<evidence type="ECO:0000256" key="5">
    <source>
        <dbReference type="ARBA" id="ARBA00022692"/>
    </source>
</evidence>
<dbReference type="GO" id="GO:0005886">
    <property type="term" value="C:plasma membrane"/>
    <property type="evidence" value="ECO:0007669"/>
    <property type="project" value="UniProtKB-SubCell"/>
</dbReference>
<evidence type="ECO:0000313" key="13">
    <source>
        <dbReference type="Proteomes" id="UP000297861"/>
    </source>
</evidence>
<dbReference type="RefSeq" id="WP_134435762.1">
    <property type="nucleotide sequence ID" value="NZ_SOML01000002.1"/>
</dbReference>
<keyword evidence="13" id="KW-1185">Reference proteome</keyword>
<evidence type="ECO:0000256" key="2">
    <source>
        <dbReference type="ARBA" id="ARBA00008445"/>
    </source>
</evidence>
<comment type="caution">
    <text evidence="12">The sequence shown here is derived from an EMBL/GenBank/DDBJ whole genome shotgun (WGS) entry which is preliminary data.</text>
</comment>
<dbReference type="GO" id="GO:0009306">
    <property type="term" value="P:protein secretion"/>
    <property type="evidence" value="ECO:0007669"/>
    <property type="project" value="UniProtKB-UniRule"/>
</dbReference>
<evidence type="ECO:0000256" key="6">
    <source>
        <dbReference type="ARBA" id="ARBA00022927"/>
    </source>
</evidence>
<dbReference type="PANTHER" id="PTHR34182">
    <property type="entry name" value="PROTEIN-EXPORT MEMBRANE PROTEIN SECG"/>
    <property type="match status" value="1"/>
</dbReference>
<comment type="similarity">
    <text evidence="2 10">Belongs to the SecG family.</text>
</comment>
<evidence type="ECO:0000256" key="11">
    <source>
        <dbReference type="SAM" id="MobiDB-lite"/>
    </source>
</evidence>
<comment type="function">
    <text evidence="10">Involved in protein export. Participates in an early event of protein translocation.</text>
</comment>
<dbReference type="OrthoDB" id="1122493at2"/>
<dbReference type="GO" id="GO:0043952">
    <property type="term" value="P:protein transport by the Sec complex"/>
    <property type="evidence" value="ECO:0007669"/>
    <property type="project" value="TreeGrafter"/>
</dbReference>
<keyword evidence="6 10" id="KW-0653">Protein transport</keyword>
<accession>A0A4Y8L6Z9</accession>
<evidence type="ECO:0000256" key="9">
    <source>
        <dbReference type="ARBA" id="ARBA00023136"/>
    </source>
</evidence>
<comment type="subcellular location">
    <subcellularLocation>
        <location evidence="1 10">Cell membrane</location>
        <topology evidence="1 10">Multi-pass membrane protein</topology>
    </subcellularLocation>
</comment>
<dbReference type="STRING" id="1121485.GCA_000426485_02561"/>
<sequence length="119" mass="12439">MVTVFSILTILASIILVLVVLIQKSKGGGLSSNFSSSNQIMGAPKTADFLEKATWCLAGAIIVLSMLSTKFITYSAQQPQQQVQSPVDNTQAPDMNSPQPATLPTPANTTPAPVPAPAN</sequence>
<organism evidence="12 13">
    <name type="scientific">Dysgonomonas capnocytophagoides</name>
    <dbReference type="NCBI Taxonomy" id="45254"/>
    <lineage>
        <taxon>Bacteria</taxon>
        <taxon>Pseudomonadati</taxon>
        <taxon>Bacteroidota</taxon>
        <taxon>Bacteroidia</taxon>
        <taxon>Bacteroidales</taxon>
        <taxon>Dysgonomonadaceae</taxon>
        <taxon>Dysgonomonas</taxon>
    </lineage>
</organism>
<dbReference type="GO" id="GO:0065002">
    <property type="term" value="P:intracellular protein transmembrane transport"/>
    <property type="evidence" value="ECO:0007669"/>
    <property type="project" value="TreeGrafter"/>
</dbReference>
<dbReference type="AlphaFoldDB" id="A0A4Y8L6Z9"/>
<evidence type="ECO:0000256" key="4">
    <source>
        <dbReference type="ARBA" id="ARBA00022475"/>
    </source>
</evidence>
<evidence type="ECO:0000256" key="3">
    <source>
        <dbReference type="ARBA" id="ARBA00022448"/>
    </source>
</evidence>
<evidence type="ECO:0000256" key="1">
    <source>
        <dbReference type="ARBA" id="ARBA00004651"/>
    </source>
</evidence>
<feature type="compositionally biased region" description="Polar residues" evidence="11">
    <location>
        <begin position="88"/>
        <end position="97"/>
    </location>
</feature>
<keyword evidence="4 10" id="KW-1003">Cell membrane</keyword>
<evidence type="ECO:0000256" key="10">
    <source>
        <dbReference type="RuleBase" id="RU365087"/>
    </source>
</evidence>
<evidence type="ECO:0000313" key="12">
    <source>
        <dbReference type="EMBL" id="TFD98077.1"/>
    </source>
</evidence>
<dbReference type="Proteomes" id="UP000297861">
    <property type="component" value="Unassembled WGS sequence"/>
</dbReference>